<dbReference type="STRING" id="36842.SAMN02194393_01929"/>
<dbReference type="GO" id="GO:0005886">
    <property type="term" value="C:plasma membrane"/>
    <property type="evidence" value="ECO:0007669"/>
    <property type="project" value="UniProtKB-SubCell"/>
</dbReference>
<dbReference type="EC" id="7.-.-.-" evidence="10"/>
<feature type="domain" description="4Fe-4S ferredoxin-type" evidence="11">
    <location>
        <begin position="143"/>
        <end position="163"/>
    </location>
</feature>
<keyword evidence="4 10" id="KW-0677">Repeat</keyword>
<dbReference type="EMBL" id="FUZT01000004">
    <property type="protein sequence ID" value="SKC64432.1"/>
    <property type="molecule type" value="Genomic_DNA"/>
</dbReference>
<dbReference type="Proteomes" id="UP000190285">
    <property type="component" value="Unassembled WGS sequence"/>
</dbReference>
<feature type="binding site" evidence="10">
    <location>
        <position position="149"/>
    </location>
    <ligand>
        <name>[4Fe-4S] cluster</name>
        <dbReference type="ChEBI" id="CHEBI:49883"/>
        <label>2</label>
    </ligand>
</feature>
<dbReference type="NCBIfam" id="TIGR01944">
    <property type="entry name" value="rnfB"/>
    <property type="match status" value="1"/>
</dbReference>
<keyword evidence="2 10" id="KW-0004">4Fe-4S</keyword>
<evidence type="ECO:0000256" key="6">
    <source>
        <dbReference type="ARBA" id="ARBA00022982"/>
    </source>
</evidence>
<keyword evidence="14" id="KW-1185">Reference proteome</keyword>
<feature type="region of interest" description="Hydrophobic" evidence="10">
    <location>
        <begin position="1"/>
        <end position="28"/>
    </location>
</feature>
<dbReference type="SUPFAM" id="SSF54862">
    <property type="entry name" value="4Fe-4S ferredoxins"/>
    <property type="match status" value="2"/>
</dbReference>
<keyword evidence="3 10" id="KW-0479">Metal-binding</keyword>
<gene>
    <name evidence="10" type="primary">rnfB</name>
    <name evidence="13" type="ORF">SAMN02194393_01929</name>
</gene>
<feature type="binding site" evidence="10">
    <location>
        <position position="143"/>
    </location>
    <ligand>
        <name>[4Fe-4S] cluster</name>
        <dbReference type="ChEBI" id="CHEBI:49883"/>
        <label>2</label>
    </ligand>
</feature>
<evidence type="ECO:0000259" key="11">
    <source>
        <dbReference type="PROSITE" id="PS51379"/>
    </source>
</evidence>
<dbReference type="GO" id="GO:0009055">
    <property type="term" value="F:electron transfer activity"/>
    <property type="evidence" value="ECO:0007669"/>
    <property type="project" value="InterPro"/>
</dbReference>
<keyword evidence="6 10" id="KW-0249">Electron transport</keyword>
<evidence type="ECO:0000313" key="13">
    <source>
        <dbReference type="EMBL" id="SKC64432.1"/>
    </source>
</evidence>
<dbReference type="InterPro" id="IPR007202">
    <property type="entry name" value="4Fe-4S_dom"/>
</dbReference>
<evidence type="ECO:0000256" key="7">
    <source>
        <dbReference type="ARBA" id="ARBA00023004"/>
    </source>
</evidence>
<reference evidence="13 14" key="1">
    <citation type="submission" date="2017-02" db="EMBL/GenBank/DDBJ databases">
        <authorList>
            <person name="Peterson S.W."/>
        </authorList>
    </citation>
    <scope>NUCLEOTIDE SEQUENCE [LARGE SCALE GENOMIC DNA]</scope>
    <source>
        <strain evidence="13 14">M1</strain>
    </source>
</reference>
<evidence type="ECO:0000313" key="14">
    <source>
        <dbReference type="Proteomes" id="UP000190285"/>
    </source>
</evidence>
<feature type="domain" description="4Fe-4S ferredoxin-type" evidence="11">
    <location>
        <begin position="164"/>
        <end position="193"/>
    </location>
</feature>
<feature type="binding site" evidence="10">
    <location>
        <position position="54"/>
    </location>
    <ligand>
        <name>[4Fe-4S] cluster</name>
        <dbReference type="ChEBI" id="CHEBI:49883"/>
        <label>1</label>
    </ligand>
</feature>
<dbReference type="PROSITE" id="PS51656">
    <property type="entry name" value="4FE4S"/>
    <property type="match status" value="1"/>
</dbReference>
<dbReference type="Pfam" id="PF12838">
    <property type="entry name" value="Fer4_7"/>
    <property type="match status" value="1"/>
</dbReference>
<evidence type="ECO:0000256" key="5">
    <source>
        <dbReference type="ARBA" id="ARBA00022967"/>
    </source>
</evidence>
<dbReference type="PANTHER" id="PTHR43560:SF1">
    <property type="entry name" value="ION-TRANSLOCATING OXIDOREDUCTASE COMPLEX SUBUNIT B"/>
    <property type="match status" value="1"/>
</dbReference>
<dbReference type="InterPro" id="IPR017900">
    <property type="entry name" value="4Fe4S_Fe_S_CS"/>
</dbReference>
<evidence type="ECO:0000259" key="12">
    <source>
        <dbReference type="PROSITE" id="PS51656"/>
    </source>
</evidence>
<organism evidence="13 14">
    <name type="scientific">Maledivibacter halophilus</name>
    <dbReference type="NCBI Taxonomy" id="36842"/>
    <lineage>
        <taxon>Bacteria</taxon>
        <taxon>Bacillati</taxon>
        <taxon>Bacillota</taxon>
        <taxon>Clostridia</taxon>
        <taxon>Peptostreptococcales</taxon>
        <taxon>Caminicellaceae</taxon>
        <taxon>Maledivibacter</taxon>
    </lineage>
</organism>
<dbReference type="AlphaFoldDB" id="A0A1T5KKZ8"/>
<feature type="binding site" evidence="10">
    <location>
        <position position="176"/>
    </location>
    <ligand>
        <name>[4Fe-4S] cluster</name>
        <dbReference type="ChEBI" id="CHEBI:49883"/>
        <label>3</label>
    </ligand>
</feature>
<feature type="binding site" evidence="10">
    <location>
        <position position="59"/>
    </location>
    <ligand>
        <name>[4Fe-4S] cluster</name>
        <dbReference type="ChEBI" id="CHEBI:49883"/>
        <label>1</label>
    </ligand>
</feature>
<dbReference type="GO" id="GO:0051539">
    <property type="term" value="F:4 iron, 4 sulfur cluster binding"/>
    <property type="evidence" value="ECO:0007669"/>
    <property type="project" value="UniProtKB-UniRule"/>
</dbReference>
<comment type="function">
    <text evidence="10">Part of a membrane-bound complex that couples electron transfer with translocation of ions across the membrane.</text>
</comment>
<keyword evidence="8 10" id="KW-0411">Iron-sulfur</keyword>
<feature type="binding site" evidence="10">
    <location>
        <position position="179"/>
    </location>
    <ligand>
        <name>[4Fe-4S] cluster</name>
        <dbReference type="ChEBI" id="CHEBI:49883"/>
        <label>3</label>
    </ligand>
</feature>
<dbReference type="Pfam" id="PF04060">
    <property type="entry name" value="FeS"/>
    <property type="match status" value="1"/>
</dbReference>
<name>A0A1T5KKZ8_9FIRM</name>
<feature type="binding site" evidence="10">
    <location>
        <position position="139"/>
    </location>
    <ligand>
        <name>[4Fe-4S] cluster</name>
        <dbReference type="ChEBI" id="CHEBI:49883"/>
        <label>2</label>
    </ligand>
</feature>
<dbReference type="Pfam" id="PF14697">
    <property type="entry name" value="Fer4_21"/>
    <property type="match status" value="2"/>
</dbReference>
<feature type="binding site" evidence="10">
    <location>
        <position position="183"/>
    </location>
    <ligand>
        <name>[4Fe-4S] cluster</name>
        <dbReference type="ChEBI" id="CHEBI:49883"/>
        <label>2</label>
    </ligand>
</feature>
<dbReference type="InterPro" id="IPR010207">
    <property type="entry name" value="Elect_transpt_cplx_RnfB/RsxB"/>
</dbReference>
<evidence type="ECO:0000256" key="8">
    <source>
        <dbReference type="ARBA" id="ARBA00023014"/>
    </source>
</evidence>
<dbReference type="GO" id="GO:0046872">
    <property type="term" value="F:metal ion binding"/>
    <property type="evidence" value="ECO:0007669"/>
    <property type="project" value="UniProtKB-KW"/>
</dbReference>
<dbReference type="HAMAP" id="MF_00463">
    <property type="entry name" value="RsxB_RnfB"/>
    <property type="match status" value="1"/>
</dbReference>
<keyword evidence="1 10" id="KW-0813">Transport</keyword>
<feature type="binding site" evidence="10">
    <location>
        <position position="173"/>
    </location>
    <ligand>
        <name>[4Fe-4S] cluster</name>
        <dbReference type="ChEBI" id="CHEBI:49883"/>
        <label>3</label>
    </ligand>
</feature>
<feature type="binding site" evidence="10">
    <location>
        <position position="76"/>
    </location>
    <ligand>
        <name>[4Fe-4S] cluster</name>
        <dbReference type="ChEBI" id="CHEBI:49883"/>
        <label>1</label>
    </ligand>
</feature>
<evidence type="ECO:0000256" key="1">
    <source>
        <dbReference type="ARBA" id="ARBA00022448"/>
    </source>
</evidence>
<dbReference type="PROSITE" id="PS51379">
    <property type="entry name" value="4FE4S_FER_2"/>
    <property type="match status" value="6"/>
</dbReference>
<dbReference type="Gene3D" id="3.30.70.20">
    <property type="match status" value="4"/>
</dbReference>
<feature type="domain" description="4Fe-4S" evidence="12">
    <location>
        <begin position="34"/>
        <end position="93"/>
    </location>
</feature>
<dbReference type="InterPro" id="IPR050395">
    <property type="entry name" value="4Fe4S_Ferredoxin_RnfB"/>
</dbReference>
<accession>A0A1T5KKZ8</accession>
<comment type="similarity">
    <text evidence="10">Belongs to the 4Fe4S bacterial-type ferredoxin family. RnfB subfamily.</text>
</comment>
<keyword evidence="10" id="KW-1003">Cell membrane</keyword>
<comment type="subunit">
    <text evidence="10">The complex is composed of six subunits: RnfA, RnfB, RnfC, RnfD, RnfE and RnfG.</text>
</comment>
<dbReference type="RefSeq" id="WP_079491175.1">
    <property type="nucleotide sequence ID" value="NZ_FUZT01000004.1"/>
</dbReference>
<dbReference type="PANTHER" id="PTHR43560">
    <property type="entry name" value="ION-TRANSLOCATING OXIDOREDUCTASE COMPLEX SUBUNIT B"/>
    <property type="match status" value="1"/>
</dbReference>
<dbReference type="Gene3D" id="1.10.15.40">
    <property type="entry name" value="Electron transport complex subunit B, putative Fe-S cluster"/>
    <property type="match status" value="1"/>
</dbReference>
<evidence type="ECO:0000256" key="2">
    <source>
        <dbReference type="ARBA" id="ARBA00022485"/>
    </source>
</evidence>
<feature type="domain" description="4Fe-4S ferredoxin-type" evidence="11">
    <location>
        <begin position="238"/>
        <end position="267"/>
    </location>
</feature>
<feature type="domain" description="4Fe-4S ferredoxin-type" evidence="11">
    <location>
        <begin position="300"/>
        <end position="327"/>
    </location>
</feature>
<dbReference type="CDD" id="cd10549">
    <property type="entry name" value="MtMvhB_like"/>
    <property type="match status" value="2"/>
</dbReference>
<comment type="cofactor">
    <cofactor evidence="10">
        <name>[4Fe-4S] cluster</name>
        <dbReference type="ChEBI" id="CHEBI:49883"/>
    </cofactor>
    <text evidence="10">Binds 3 [4Fe-4S] clusters.</text>
</comment>
<evidence type="ECO:0000256" key="3">
    <source>
        <dbReference type="ARBA" id="ARBA00022723"/>
    </source>
</evidence>
<feature type="domain" description="4Fe-4S ferredoxin-type" evidence="11">
    <location>
        <begin position="270"/>
        <end position="299"/>
    </location>
</feature>
<dbReference type="NCBIfam" id="NF005503">
    <property type="entry name" value="PRK07118.1-2"/>
    <property type="match status" value="1"/>
</dbReference>
<dbReference type="InterPro" id="IPR017896">
    <property type="entry name" value="4Fe4S_Fe-S-bd"/>
</dbReference>
<dbReference type="OrthoDB" id="9789936at2"/>
<keyword evidence="5 10" id="KW-1278">Translocase</keyword>
<comment type="caution">
    <text evidence="10">Lacks conserved residue(s) required for the propagation of feature annotation.</text>
</comment>
<evidence type="ECO:0000256" key="4">
    <source>
        <dbReference type="ARBA" id="ARBA00022737"/>
    </source>
</evidence>
<feature type="binding site" evidence="10">
    <location>
        <position position="51"/>
    </location>
    <ligand>
        <name>[4Fe-4S] cluster</name>
        <dbReference type="ChEBI" id="CHEBI:49883"/>
        <label>1</label>
    </ligand>
</feature>
<keyword evidence="7 10" id="KW-0408">Iron</keyword>
<feature type="domain" description="4Fe-4S ferredoxin-type" evidence="11">
    <location>
        <begin position="207"/>
        <end position="237"/>
    </location>
</feature>
<feature type="binding site" evidence="10">
    <location>
        <position position="153"/>
    </location>
    <ligand>
        <name>[4Fe-4S] cluster</name>
        <dbReference type="ChEBI" id="CHEBI:49883"/>
        <label>3</label>
    </ligand>
</feature>
<dbReference type="GO" id="GO:0022900">
    <property type="term" value="P:electron transport chain"/>
    <property type="evidence" value="ECO:0007669"/>
    <property type="project" value="UniProtKB-UniRule"/>
</dbReference>
<keyword evidence="9 10" id="KW-0472">Membrane</keyword>
<comment type="subcellular location">
    <subcellularLocation>
        <location evidence="10">Cell membrane</location>
    </subcellularLocation>
</comment>
<dbReference type="PROSITE" id="PS00198">
    <property type="entry name" value="4FE4S_FER_1"/>
    <property type="match status" value="3"/>
</dbReference>
<proteinExistence type="inferred from homology"/>
<evidence type="ECO:0000256" key="10">
    <source>
        <dbReference type="HAMAP-Rule" id="MF_00463"/>
    </source>
</evidence>
<sequence>MDFNNILLAGASLGGLGLLFGAGLAFASQKFAVEIDPRALAIRDALPGANCGGCGYPGCDGFANAVADGKAPVNGCPVGGAECAEKVAEIMGVEVGEGVKQVARVICKGDNKNCKEKYEYFGIQDCKAAAMLAGGSKGCSYGCLGLGTCVKACQFDAIKITDGNVAVIDPEKCTACGKCLEVCPKNVIEFVPYEQNVIVDCNNKEFGKAVKEKCSVGCIGCKICVKTCPFDAIEFENNLAKIDYEKCTNCMLCAEKCPTKAIYANFEKRRKAEISEEDCIGCTLCKKVCPAEAIEGEVKVKHKVIEDKCIGCGACEAKCPKKAIKMK</sequence>
<evidence type="ECO:0000256" key="9">
    <source>
        <dbReference type="ARBA" id="ARBA00023136"/>
    </source>
</evidence>
<protein>
    <recommendedName>
        <fullName evidence="10">Ion-translocating oxidoreductase complex subunit B</fullName>
        <ecNumber evidence="10">7.-.-.-</ecNumber>
    </recommendedName>
    <alternativeName>
        <fullName evidence="10">Rnf electron transport complex subunit B</fullName>
    </alternativeName>
</protein>